<protein>
    <submittedName>
        <fullName evidence="1">Phage terminase large subunit</fullName>
    </submittedName>
</protein>
<dbReference type="Gene3D" id="3.40.50.300">
    <property type="entry name" value="P-loop containing nucleotide triphosphate hydrolases"/>
    <property type="match status" value="1"/>
</dbReference>
<evidence type="ECO:0000313" key="1">
    <source>
        <dbReference type="EMBL" id="BDQ36312.1"/>
    </source>
</evidence>
<dbReference type="InterPro" id="IPR027417">
    <property type="entry name" value="P-loop_NTPase"/>
</dbReference>
<proteinExistence type="predicted"/>
<accession>A0ABN6RZ88</accession>
<reference evidence="1 2" key="1">
    <citation type="submission" date="2022-08" db="EMBL/GenBank/DDBJ databases">
        <title>Genome Sequence of the sulphate-reducing bacterium, Pseudodesulfovibrio sp. SYK.</title>
        <authorList>
            <person name="Kondo R."/>
            <person name="Kataoka T."/>
        </authorList>
    </citation>
    <scope>NUCLEOTIDE SEQUENCE [LARGE SCALE GENOMIC DNA]</scope>
    <source>
        <strain evidence="1 2">SYK</strain>
    </source>
</reference>
<name>A0ABN6RZ88_9BACT</name>
<gene>
    <name evidence="1" type="ORF">SYK_06720</name>
</gene>
<dbReference type="RefSeq" id="WP_281762227.1">
    <property type="nucleotide sequence ID" value="NZ_AP026709.1"/>
</dbReference>
<dbReference type="EMBL" id="AP026709">
    <property type="protein sequence ID" value="BDQ36312.1"/>
    <property type="molecule type" value="Genomic_DNA"/>
</dbReference>
<dbReference type="Proteomes" id="UP001317742">
    <property type="component" value="Chromosome"/>
</dbReference>
<keyword evidence="2" id="KW-1185">Reference proteome</keyword>
<organism evidence="1 2">
    <name type="scientific">Pseudodesulfovibrio nedwellii</name>
    <dbReference type="NCBI Taxonomy" id="2973072"/>
    <lineage>
        <taxon>Bacteria</taxon>
        <taxon>Pseudomonadati</taxon>
        <taxon>Thermodesulfobacteriota</taxon>
        <taxon>Desulfovibrionia</taxon>
        <taxon>Desulfovibrionales</taxon>
        <taxon>Desulfovibrionaceae</taxon>
    </lineage>
</organism>
<dbReference type="Gene3D" id="3.30.420.280">
    <property type="match status" value="1"/>
</dbReference>
<sequence>MTNEVELDFPLHPKQLEAFFSQATEILYGGAAGGGKSHFLRVAAIAFAYLIPGLQVYLFRRLSPDLLKNHMEGPTSFPVLLAEWVDMGFAKINYTENSIAFRNGKNNGFAGGSKIFLCHCQYEKNMYSYQGAEIHLLLFDELTHFTDKIYRYLRGRLRLGGLKVPEEYQGIFPRVISGANPGGVGHNWVKASFVDGCDPMEHRRMEKEEGGMLRQYIPAKLTDNPTLMENDPDYADRLSALGSPELVKAMLEGDWDIISGGMFDDVFSRDVHVIKPFRPPKTWKINRSFDWGSSKPFAVGWWAESDGTEATMTDGTKRIFPPGTLFRIFEWYGWDGKTPDKGIKMSAKEIAKGIKEREAKFSFKVMPGPADSSIWTEENKNCINDDFESEDVYWQKANKKPGSRINGWEKMRGMFKACFEFPMEEPGLFVFSNCFQFIRTIPTLPRDETKHDDVNTHAEDHIGDETRYRVLETSVTTGRDLS</sequence>
<evidence type="ECO:0000313" key="2">
    <source>
        <dbReference type="Proteomes" id="UP001317742"/>
    </source>
</evidence>